<keyword evidence="6 7" id="KW-0472">Membrane</keyword>
<name>A0A1Y6BYW9_9PROT</name>
<keyword evidence="4 7" id="KW-0812">Transmembrane</keyword>
<evidence type="ECO:0000256" key="5">
    <source>
        <dbReference type="ARBA" id="ARBA00022989"/>
    </source>
</evidence>
<proteinExistence type="inferred from homology"/>
<dbReference type="InterPro" id="IPR025966">
    <property type="entry name" value="OppC_N"/>
</dbReference>
<dbReference type="GO" id="GO:0005886">
    <property type="term" value="C:plasma membrane"/>
    <property type="evidence" value="ECO:0007669"/>
    <property type="project" value="UniProtKB-SubCell"/>
</dbReference>
<dbReference type="Pfam" id="PF00528">
    <property type="entry name" value="BPD_transp_1"/>
    <property type="match status" value="1"/>
</dbReference>
<dbReference type="InterPro" id="IPR035906">
    <property type="entry name" value="MetI-like_sf"/>
</dbReference>
<evidence type="ECO:0000256" key="1">
    <source>
        <dbReference type="ARBA" id="ARBA00004651"/>
    </source>
</evidence>
<organism evidence="9 10">
    <name type="scientific">Tistlia consotensis USBA 355</name>
    <dbReference type="NCBI Taxonomy" id="560819"/>
    <lineage>
        <taxon>Bacteria</taxon>
        <taxon>Pseudomonadati</taxon>
        <taxon>Pseudomonadota</taxon>
        <taxon>Alphaproteobacteria</taxon>
        <taxon>Rhodospirillales</taxon>
        <taxon>Rhodovibrionaceae</taxon>
        <taxon>Tistlia</taxon>
    </lineage>
</organism>
<evidence type="ECO:0000256" key="6">
    <source>
        <dbReference type="ARBA" id="ARBA00023136"/>
    </source>
</evidence>
<dbReference type="PANTHER" id="PTHR43386:SF25">
    <property type="entry name" value="PEPTIDE ABC TRANSPORTER PERMEASE PROTEIN"/>
    <property type="match status" value="1"/>
</dbReference>
<evidence type="ECO:0000259" key="8">
    <source>
        <dbReference type="PROSITE" id="PS50928"/>
    </source>
</evidence>
<sequence length="279" mass="29236">MSGRRSGGARLLASPSALIGLAGIAAIVLLAALAPLLPLSDPLAQQPYGTLAGPSLASWLGTDNQGRDVLSRVIFGAQTSLLISLVSIGLAMVLGTLLGVVAGYYRGYAEVAIMRVADSLMAFPSLILGVAIMAILGSGTEKVILCLTIVMTPRFVRIAYGSAMAVRVKEYIEAAQAVSAPFHRILAVHIVPNIFSEILVVAILWIGTAIQVEASLSFIGIGVSPPTPTWGNMIKSGLDYLPIAPWMALAPSAAIFLTIVFFNLVGDSIRDVVDPRHYG</sequence>
<dbReference type="EMBL" id="FWZX01000012">
    <property type="protein sequence ID" value="SMF36534.1"/>
    <property type="molecule type" value="Genomic_DNA"/>
</dbReference>
<evidence type="ECO:0000256" key="7">
    <source>
        <dbReference type="RuleBase" id="RU363032"/>
    </source>
</evidence>
<dbReference type="PROSITE" id="PS50928">
    <property type="entry name" value="ABC_TM1"/>
    <property type="match status" value="1"/>
</dbReference>
<feature type="transmembrane region" description="Helical" evidence="7">
    <location>
        <begin position="142"/>
        <end position="160"/>
    </location>
</feature>
<dbReference type="RefSeq" id="WP_085123632.1">
    <property type="nucleotide sequence ID" value="NZ_FWZX01000012.1"/>
</dbReference>
<dbReference type="Gene3D" id="1.10.3720.10">
    <property type="entry name" value="MetI-like"/>
    <property type="match status" value="1"/>
</dbReference>
<dbReference type="Proteomes" id="UP000192917">
    <property type="component" value="Unassembled WGS sequence"/>
</dbReference>
<feature type="transmembrane region" description="Helical" evidence="7">
    <location>
        <begin position="243"/>
        <end position="266"/>
    </location>
</feature>
<keyword evidence="10" id="KW-1185">Reference proteome</keyword>
<dbReference type="CDD" id="cd06261">
    <property type="entry name" value="TM_PBP2"/>
    <property type="match status" value="1"/>
</dbReference>
<comment type="similarity">
    <text evidence="7">Belongs to the binding-protein-dependent transport system permease family.</text>
</comment>
<dbReference type="PANTHER" id="PTHR43386">
    <property type="entry name" value="OLIGOPEPTIDE TRANSPORT SYSTEM PERMEASE PROTEIN APPC"/>
    <property type="match status" value="1"/>
</dbReference>
<evidence type="ECO:0000313" key="10">
    <source>
        <dbReference type="Proteomes" id="UP000192917"/>
    </source>
</evidence>
<gene>
    <name evidence="9" type="ORF">SAMN05428998_112100</name>
</gene>
<dbReference type="STRING" id="560819.SAMN05428998_112100"/>
<dbReference type="InterPro" id="IPR000515">
    <property type="entry name" value="MetI-like"/>
</dbReference>
<keyword evidence="2 7" id="KW-0813">Transport</keyword>
<reference evidence="9 10" key="1">
    <citation type="submission" date="2017-04" db="EMBL/GenBank/DDBJ databases">
        <authorList>
            <person name="Afonso C.L."/>
            <person name="Miller P.J."/>
            <person name="Scott M.A."/>
            <person name="Spackman E."/>
            <person name="Goraichik I."/>
            <person name="Dimitrov K.M."/>
            <person name="Suarez D.L."/>
            <person name="Swayne D.E."/>
        </authorList>
    </citation>
    <scope>NUCLEOTIDE SEQUENCE [LARGE SCALE GENOMIC DNA]</scope>
    <source>
        <strain evidence="9 10">USBA 355</strain>
    </source>
</reference>
<comment type="subcellular location">
    <subcellularLocation>
        <location evidence="1 7">Cell membrane</location>
        <topology evidence="1 7">Multi-pass membrane protein</topology>
    </subcellularLocation>
</comment>
<dbReference type="AlphaFoldDB" id="A0A1Y6BYW9"/>
<dbReference type="InterPro" id="IPR050366">
    <property type="entry name" value="BP-dependent_transpt_permease"/>
</dbReference>
<keyword evidence="3" id="KW-1003">Cell membrane</keyword>
<dbReference type="SUPFAM" id="SSF161098">
    <property type="entry name" value="MetI-like"/>
    <property type="match status" value="1"/>
</dbReference>
<evidence type="ECO:0000256" key="2">
    <source>
        <dbReference type="ARBA" id="ARBA00022448"/>
    </source>
</evidence>
<feature type="domain" description="ABC transmembrane type-1" evidence="8">
    <location>
        <begin position="77"/>
        <end position="266"/>
    </location>
</feature>
<feature type="transmembrane region" description="Helical" evidence="7">
    <location>
        <begin position="116"/>
        <end position="136"/>
    </location>
</feature>
<keyword evidence="5 7" id="KW-1133">Transmembrane helix</keyword>
<evidence type="ECO:0000313" key="9">
    <source>
        <dbReference type="EMBL" id="SMF36534.1"/>
    </source>
</evidence>
<dbReference type="Pfam" id="PF12911">
    <property type="entry name" value="OppC_N"/>
    <property type="match status" value="1"/>
</dbReference>
<dbReference type="GO" id="GO:0055085">
    <property type="term" value="P:transmembrane transport"/>
    <property type="evidence" value="ECO:0007669"/>
    <property type="project" value="InterPro"/>
</dbReference>
<evidence type="ECO:0000256" key="3">
    <source>
        <dbReference type="ARBA" id="ARBA00022475"/>
    </source>
</evidence>
<feature type="transmembrane region" description="Helical" evidence="7">
    <location>
        <begin position="81"/>
        <end position="104"/>
    </location>
</feature>
<evidence type="ECO:0000256" key="4">
    <source>
        <dbReference type="ARBA" id="ARBA00022692"/>
    </source>
</evidence>
<protein>
    <submittedName>
        <fullName evidence="9">Peptide/nickel transport system permease protein</fullName>
    </submittedName>
</protein>
<accession>A0A1Y6BYW9</accession>
<feature type="transmembrane region" description="Helical" evidence="7">
    <location>
        <begin position="12"/>
        <end position="37"/>
    </location>
</feature>